<dbReference type="EC" id="4.2.1.17" evidence="2"/>
<protein>
    <submittedName>
        <fullName evidence="2">Putative enoyl-CoA hydratase echA8</fullName>
        <ecNumber evidence="2">4.2.1.17</ecNumber>
    </submittedName>
</protein>
<sequence>MAYLKTETDTRGVTTITLNRPDHHNAMDRAFIDEFTATLSHLFSSNTRILIIRATGKNFCAGADINWMKASVKLSPEQNAADAMALSNMLDALNSFDRPTIARVSGAALGGGTGLVCCCDIVVADETAQFGFSEVRLGIIPATISPYAIAAIGPRVARRYFLTGERIDAVEAYRIRLIHDVCSSDNMDRRVNEKVSALLAGGAMAQGASKKLIADVTGKPIDEQLRTTLSQRLAHIRAEDEAQEGLAAFLEKRPTSWSKQ</sequence>
<dbReference type="CDD" id="cd06558">
    <property type="entry name" value="crotonase-like"/>
    <property type="match status" value="1"/>
</dbReference>
<dbReference type="Proteomes" id="UP000250079">
    <property type="component" value="Chromosome"/>
</dbReference>
<dbReference type="InterPro" id="IPR001753">
    <property type="entry name" value="Enoyl-CoA_hydra/iso"/>
</dbReference>
<dbReference type="KEGG" id="gai:IMCC3135_26610"/>
<evidence type="ECO:0000313" key="3">
    <source>
        <dbReference type="Proteomes" id="UP000250079"/>
    </source>
</evidence>
<dbReference type="InterPro" id="IPR014748">
    <property type="entry name" value="Enoyl-CoA_hydra_C"/>
</dbReference>
<dbReference type="Gene3D" id="3.90.226.10">
    <property type="entry name" value="2-enoyl-CoA Hydratase, Chain A, domain 1"/>
    <property type="match status" value="1"/>
</dbReference>
<dbReference type="InterPro" id="IPR051683">
    <property type="entry name" value="Enoyl-CoA_Hydratase/Isomerase"/>
</dbReference>
<dbReference type="PANTHER" id="PTHR42964:SF1">
    <property type="entry name" value="POLYKETIDE BIOSYNTHESIS ENOYL-COA HYDRATASE PKSH-RELATED"/>
    <property type="match status" value="1"/>
</dbReference>
<evidence type="ECO:0000313" key="2">
    <source>
        <dbReference type="EMBL" id="ASJ75377.1"/>
    </source>
</evidence>
<accession>A0A2Z2P3Y3</accession>
<dbReference type="RefSeq" id="WP_088920299.1">
    <property type="nucleotide sequence ID" value="NZ_CP018632.1"/>
</dbReference>
<dbReference type="EMBL" id="CP018632">
    <property type="protein sequence ID" value="ASJ75377.1"/>
    <property type="molecule type" value="Genomic_DNA"/>
</dbReference>
<dbReference type="Gene3D" id="1.10.12.10">
    <property type="entry name" value="Lyase 2-enoyl-coa Hydratase, Chain A, domain 2"/>
    <property type="match status" value="1"/>
</dbReference>
<dbReference type="OrthoDB" id="9807606at2"/>
<reference evidence="2 3" key="1">
    <citation type="submission" date="2016-12" db="EMBL/GenBank/DDBJ databases">
        <authorList>
            <person name="Song W.-J."/>
            <person name="Kurnit D.M."/>
        </authorList>
    </citation>
    <scope>NUCLEOTIDE SEQUENCE [LARGE SCALE GENOMIC DNA]</scope>
    <source>
        <strain evidence="2 3">IMCC3135</strain>
    </source>
</reference>
<dbReference type="AlphaFoldDB" id="A0A2Z2P3Y3"/>
<keyword evidence="3" id="KW-1185">Reference proteome</keyword>
<dbReference type="PANTHER" id="PTHR42964">
    <property type="entry name" value="ENOYL-COA HYDRATASE"/>
    <property type="match status" value="1"/>
</dbReference>
<dbReference type="GO" id="GO:0004300">
    <property type="term" value="F:enoyl-CoA hydratase activity"/>
    <property type="evidence" value="ECO:0007669"/>
    <property type="project" value="UniProtKB-EC"/>
</dbReference>
<gene>
    <name evidence="2" type="primary">echA8_4</name>
    <name evidence="2" type="ORF">IMCC3135_26610</name>
</gene>
<organism evidence="2 3">
    <name type="scientific">Granulosicoccus antarcticus IMCC3135</name>
    <dbReference type="NCBI Taxonomy" id="1192854"/>
    <lineage>
        <taxon>Bacteria</taxon>
        <taxon>Pseudomonadati</taxon>
        <taxon>Pseudomonadota</taxon>
        <taxon>Gammaproteobacteria</taxon>
        <taxon>Chromatiales</taxon>
        <taxon>Granulosicoccaceae</taxon>
        <taxon>Granulosicoccus</taxon>
    </lineage>
</organism>
<dbReference type="Pfam" id="PF00378">
    <property type="entry name" value="ECH_1"/>
    <property type="match status" value="1"/>
</dbReference>
<dbReference type="InterPro" id="IPR029045">
    <property type="entry name" value="ClpP/crotonase-like_dom_sf"/>
</dbReference>
<name>A0A2Z2P3Y3_9GAMM</name>
<dbReference type="SUPFAM" id="SSF52096">
    <property type="entry name" value="ClpP/crotonase"/>
    <property type="match status" value="1"/>
</dbReference>
<keyword evidence="2" id="KW-0456">Lyase</keyword>
<comment type="similarity">
    <text evidence="1">Belongs to the enoyl-CoA hydratase/isomerase family.</text>
</comment>
<evidence type="ECO:0000256" key="1">
    <source>
        <dbReference type="ARBA" id="ARBA00005254"/>
    </source>
</evidence>
<proteinExistence type="inferred from homology"/>